<proteinExistence type="predicted"/>
<accession>A0A9N9E7A8</accession>
<feature type="coiled-coil region" evidence="1">
    <location>
        <begin position="25"/>
        <end position="52"/>
    </location>
</feature>
<organism evidence="2 3">
    <name type="scientific">Funneliformis caledonium</name>
    <dbReference type="NCBI Taxonomy" id="1117310"/>
    <lineage>
        <taxon>Eukaryota</taxon>
        <taxon>Fungi</taxon>
        <taxon>Fungi incertae sedis</taxon>
        <taxon>Mucoromycota</taxon>
        <taxon>Glomeromycotina</taxon>
        <taxon>Glomeromycetes</taxon>
        <taxon>Glomerales</taxon>
        <taxon>Glomeraceae</taxon>
        <taxon>Funneliformis</taxon>
    </lineage>
</organism>
<evidence type="ECO:0000256" key="1">
    <source>
        <dbReference type="SAM" id="Coils"/>
    </source>
</evidence>
<reference evidence="2" key="1">
    <citation type="submission" date="2021-06" db="EMBL/GenBank/DDBJ databases">
        <authorList>
            <person name="Kallberg Y."/>
            <person name="Tangrot J."/>
            <person name="Rosling A."/>
        </authorList>
    </citation>
    <scope>NUCLEOTIDE SEQUENCE</scope>
    <source>
        <strain evidence="2">UK204</strain>
    </source>
</reference>
<dbReference type="Proteomes" id="UP000789570">
    <property type="component" value="Unassembled WGS sequence"/>
</dbReference>
<protein>
    <submittedName>
        <fullName evidence="2">1853_t:CDS:1</fullName>
    </submittedName>
</protein>
<evidence type="ECO:0000313" key="2">
    <source>
        <dbReference type="EMBL" id="CAG8663025.1"/>
    </source>
</evidence>
<comment type="caution">
    <text evidence="2">The sequence shown here is derived from an EMBL/GenBank/DDBJ whole genome shotgun (WGS) entry which is preliminary data.</text>
</comment>
<keyword evidence="1" id="KW-0175">Coiled coil</keyword>
<name>A0A9N9E7A8_9GLOM</name>
<feature type="non-terminal residue" evidence="2">
    <location>
        <position position="1"/>
    </location>
</feature>
<dbReference type="EMBL" id="CAJVPQ010005045">
    <property type="protein sequence ID" value="CAG8663025.1"/>
    <property type="molecule type" value="Genomic_DNA"/>
</dbReference>
<gene>
    <name evidence="2" type="ORF">FCALED_LOCUS11637</name>
</gene>
<dbReference type="AlphaFoldDB" id="A0A9N9E7A8"/>
<keyword evidence="3" id="KW-1185">Reference proteome</keyword>
<sequence>KSIIRKKNKRYLAVTDTELRELIRQDLVVDEIHELENQCDNLREKAYHALMKELFDMKAFRELFIQDSEGKKGWLSCGSGVTLR</sequence>
<evidence type="ECO:0000313" key="3">
    <source>
        <dbReference type="Proteomes" id="UP000789570"/>
    </source>
</evidence>